<protein>
    <recommendedName>
        <fullName evidence="3">DUF1845 domain-containing protein</fullName>
    </recommendedName>
</protein>
<dbReference type="AlphaFoldDB" id="A0A6S6XXW4"/>
<sequence>MAQRQYTPSAHIPTIRQSNSRPFITQKAVLNSLHAQQIFERGFDMCANALFSLTVVLRFIGTEDQAQGVEAMVDDLLDKTLDEIRQESIRLQELSEANGCETTIGYTNARTIEIQITSPRSIRFLAIIREFDSLIARMDALWLACVIDDTNYALGAYQWKRKILRLAGQIRNIATRAVLAARKKESTEIATEAKESAVVNEMAAPVTETPAIPISVV</sequence>
<evidence type="ECO:0000313" key="1">
    <source>
        <dbReference type="EMBL" id="CAB1369185.1"/>
    </source>
</evidence>
<dbReference type="EMBL" id="LR778301">
    <property type="protein sequence ID" value="CAB1369185.1"/>
    <property type="molecule type" value="Genomic_DNA"/>
</dbReference>
<proteinExistence type="predicted"/>
<name>A0A6S6XXW4_9PROT</name>
<evidence type="ECO:0000313" key="2">
    <source>
        <dbReference type="Proteomes" id="UP000515733"/>
    </source>
</evidence>
<gene>
    <name evidence="1" type="ORF">DENOEST_2020</name>
</gene>
<accession>A0A6S6XXW4</accession>
<dbReference type="RefSeq" id="WP_145769173.1">
    <property type="nucleotide sequence ID" value="NZ_LR778301.1"/>
</dbReference>
<organism evidence="1 2">
    <name type="scientific">Denitratisoma oestradiolicum</name>
    <dbReference type="NCBI Taxonomy" id="311182"/>
    <lineage>
        <taxon>Bacteria</taxon>
        <taxon>Pseudomonadati</taxon>
        <taxon>Pseudomonadota</taxon>
        <taxon>Betaproteobacteria</taxon>
        <taxon>Nitrosomonadales</taxon>
        <taxon>Sterolibacteriaceae</taxon>
        <taxon>Denitratisoma</taxon>
    </lineage>
</organism>
<evidence type="ECO:0008006" key="3">
    <source>
        <dbReference type="Google" id="ProtNLM"/>
    </source>
</evidence>
<dbReference type="OrthoDB" id="8550499at2"/>
<reference evidence="1 2" key="1">
    <citation type="submission" date="2020-03" db="EMBL/GenBank/DDBJ databases">
        <authorList>
            <consortium name="Genoscope - CEA"/>
            <person name="William W."/>
        </authorList>
    </citation>
    <scope>NUCLEOTIDE SEQUENCE [LARGE SCALE GENOMIC DNA]</scope>
    <source>
        <strain evidence="2">DSM 16959</strain>
    </source>
</reference>
<keyword evidence="2" id="KW-1185">Reference proteome</keyword>
<dbReference type="KEGG" id="doe:DENOEST_2020"/>
<dbReference type="Proteomes" id="UP000515733">
    <property type="component" value="Chromosome"/>
</dbReference>